<dbReference type="RefSeq" id="WP_004211606.1">
    <property type="nucleotide sequence ID" value="NZ_QXDC01000002.1"/>
</dbReference>
<reference evidence="2 3" key="1">
    <citation type="submission" date="2018-08" db="EMBL/GenBank/DDBJ databases">
        <title>Genomic Encyclopedia of Type Strains, Phase IV (KMG-IV): sequencing the most valuable type-strain genomes for metagenomic binning, comparative biology and taxonomic classification.</title>
        <authorList>
            <person name="Goeker M."/>
        </authorList>
    </citation>
    <scope>NUCLEOTIDE SEQUENCE [LARGE SCALE GENOMIC DNA]</scope>
    <source>
        <strain evidence="2 3">DSM 25527</strain>
    </source>
</reference>
<dbReference type="Proteomes" id="UP000266568">
    <property type="component" value="Unassembled WGS sequence"/>
</dbReference>
<feature type="transmembrane region" description="Helical" evidence="1">
    <location>
        <begin position="196"/>
        <end position="214"/>
    </location>
</feature>
<keyword evidence="1" id="KW-1133">Transmembrane helix</keyword>
<keyword evidence="3" id="KW-1185">Reference proteome</keyword>
<evidence type="ECO:0000256" key="1">
    <source>
        <dbReference type="SAM" id="Phobius"/>
    </source>
</evidence>
<dbReference type="OrthoDB" id="7284406at2"/>
<dbReference type="AlphaFoldDB" id="A0A397PC31"/>
<evidence type="ECO:0008006" key="4">
    <source>
        <dbReference type="Google" id="ProtNLM"/>
    </source>
</evidence>
<evidence type="ECO:0000313" key="2">
    <source>
        <dbReference type="EMBL" id="RIA45973.1"/>
    </source>
</evidence>
<accession>A0A397PC31</accession>
<gene>
    <name evidence="2" type="ORF">DFR49_0502</name>
</gene>
<dbReference type="EMBL" id="QXDC01000002">
    <property type="protein sequence ID" value="RIA45973.1"/>
    <property type="molecule type" value="Genomic_DNA"/>
</dbReference>
<name>A0A397PC31_9SPHN</name>
<keyword evidence="1" id="KW-0472">Membrane</keyword>
<comment type="caution">
    <text evidence="2">The sequence shown here is derived from an EMBL/GenBank/DDBJ whole genome shotgun (WGS) entry which is preliminary data.</text>
</comment>
<protein>
    <recommendedName>
        <fullName evidence="4">General secretion pathway protein L</fullName>
    </recommendedName>
</protein>
<evidence type="ECO:0000313" key="3">
    <source>
        <dbReference type="Proteomes" id="UP000266568"/>
    </source>
</evidence>
<proteinExistence type="predicted"/>
<sequence length="341" mass="37202">MSSKRILNADMATIGRWIASGIRWWVAELEQLLPARLRHARSDGLGHYRFADGALTPVANGQKGASDGPHPGERVAVIVSRSESLARVIERPALNDRDLQRMASFEGDGLLPFPSGTTIIAARRVGSTADPAKIRVEIAGLPLETARRIAETIADAKVVAVRIFVENNRTAASPLDFAPAMHEAGLIARPRSATPLIWAVVACFVVINTGLFIWKDVRSVERLEQVVQEQQPVVTVAKTITRRTGQDHTLVARSLAKRRDHDAIGGLAVISEAIPQGAWLQRYVWDGTSVKITGYKPPRTDIAGELRRSGNFADVRAMNDEIQAEVPAGEPFDIGARIARR</sequence>
<organism evidence="2 3">
    <name type="scientific">Hephaestia caeni</name>
    <dbReference type="NCBI Taxonomy" id="645617"/>
    <lineage>
        <taxon>Bacteria</taxon>
        <taxon>Pseudomonadati</taxon>
        <taxon>Pseudomonadota</taxon>
        <taxon>Alphaproteobacteria</taxon>
        <taxon>Sphingomonadales</taxon>
        <taxon>Sphingomonadaceae</taxon>
        <taxon>Hephaestia</taxon>
    </lineage>
</organism>
<keyword evidence="1" id="KW-0812">Transmembrane</keyword>